<dbReference type="CDD" id="cd22086">
    <property type="entry name" value="F-box_EMI"/>
    <property type="match status" value="1"/>
</dbReference>
<dbReference type="GO" id="GO:0007088">
    <property type="term" value="P:regulation of mitotic nuclear division"/>
    <property type="evidence" value="ECO:0007669"/>
    <property type="project" value="InterPro"/>
</dbReference>
<dbReference type="Proteomes" id="UP001154114">
    <property type="component" value="Chromosome 2"/>
</dbReference>
<dbReference type="InterPro" id="IPR036047">
    <property type="entry name" value="F-box-like_dom_sf"/>
</dbReference>
<proteinExistence type="predicted"/>
<protein>
    <recommendedName>
        <fullName evidence="2">F-box domain-containing protein</fullName>
    </recommendedName>
</protein>
<gene>
    <name evidence="3" type="ORF">CINC_LOCUS5643</name>
</gene>
<sequence>MDVHCDYGESTRSILSYDNINCYSRAEDSGYHTSFTPGSLEHSDISSDFLEDRSVVTTTAFIDEIQVDYFTPDGTYRYNQLKPRNDNISETPPQRRAVKRPHSSISSIESIKHVTTIPTPTTWIAGKIQSLEVNEDKENATISIPTESAHSTERNTRFICRLNIREKTYSYPITPVKRNCISPCKKSGRKLDFVIHSLSCEKRELQSVPEQVAQPEIGEPILARPDQKIDILRLLNQKSAIPPLQKIFQYLSNEDICNFCSVSSTWSDIWNSHSTNEKKLEIKQHLKRAKENQENVSKENQVRARSTKLYDGCLKEIHNEINDHLVNKIPLSPQYSPRTNRFRKFIKCASLDSRLQLSCVRCSQPAKVTEEASGEEWVECTSATCSYQFCRSCNCNRHPGKSCIQYDLNAPSPSKRKKCDYAVGTRKSRKNLRRLL</sequence>
<dbReference type="PANTHER" id="PTHR15493:SF9">
    <property type="entry name" value="GH14043P"/>
    <property type="match status" value="1"/>
</dbReference>
<keyword evidence="4" id="KW-1185">Reference proteome</keyword>
<feature type="domain" description="F-box" evidence="2">
    <location>
        <begin position="244"/>
        <end position="275"/>
    </location>
</feature>
<dbReference type="InterPro" id="IPR047147">
    <property type="entry name" value="FBX5_43"/>
</dbReference>
<dbReference type="GO" id="GO:0045835">
    <property type="term" value="P:negative regulation of meiotic nuclear division"/>
    <property type="evidence" value="ECO:0007669"/>
    <property type="project" value="InterPro"/>
</dbReference>
<dbReference type="Gene3D" id="2.20.25.20">
    <property type="match status" value="1"/>
</dbReference>
<dbReference type="SUPFAM" id="SSF81383">
    <property type="entry name" value="F-box domain"/>
    <property type="match status" value="1"/>
</dbReference>
<feature type="region of interest" description="Disordered" evidence="1">
    <location>
        <begin position="80"/>
        <end position="104"/>
    </location>
</feature>
<dbReference type="InterPro" id="IPR001810">
    <property type="entry name" value="F-box_dom"/>
</dbReference>
<organism evidence="3 4">
    <name type="scientific">Chrysodeixis includens</name>
    <name type="common">Soybean looper</name>
    <name type="synonym">Pseudoplusia includens</name>
    <dbReference type="NCBI Taxonomy" id="689277"/>
    <lineage>
        <taxon>Eukaryota</taxon>
        <taxon>Metazoa</taxon>
        <taxon>Ecdysozoa</taxon>
        <taxon>Arthropoda</taxon>
        <taxon>Hexapoda</taxon>
        <taxon>Insecta</taxon>
        <taxon>Pterygota</taxon>
        <taxon>Neoptera</taxon>
        <taxon>Endopterygota</taxon>
        <taxon>Lepidoptera</taxon>
        <taxon>Glossata</taxon>
        <taxon>Ditrysia</taxon>
        <taxon>Noctuoidea</taxon>
        <taxon>Noctuidae</taxon>
        <taxon>Plusiinae</taxon>
        <taxon>Chrysodeixis</taxon>
    </lineage>
</organism>
<dbReference type="GO" id="GO:0005634">
    <property type="term" value="C:nucleus"/>
    <property type="evidence" value="ECO:0007669"/>
    <property type="project" value="TreeGrafter"/>
</dbReference>
<evidence type="ECO:0000313" key="3">
    <source>
        <dbReference type="EMBL" id="CAH0592440.1"/>
    </source>
</evidence>
<dbReference type="Gene3D" id="1.20.1280.50">
    <property type="match status" value="1"/>
</dbReference>
<name>A0A9P0FRX1_CHRIL</name>
<accession>A0A9P0FRX1</accession>
<dbReference type="PANTHER" id="PTHR15493">
    <property type="entry name" value="F-BOX ONLY PROTEIN 5 AND 43"/>
    <property type="match status" value="1"/>
</dbReference>
<evidence type="ECO:0000256" key="1">
    <source>
        <dbReference type="SAM" id="MobiDB-lite"/>
    </source>
</evidence>
<dbReference type="CDD" id="cd20348">
    <property type="entry name" value="BRcat_RBR_EMI"/>
    <property type="match status" value="1"/>
</dbReference>
<dbReference type="AlphaFoldDB" id="A0A9P0FRX1"/>
<dbReference type="Pfam" id="PF00646">
    <property type="entry name" value="F-box"/>
    <property type="match status" value="1"/>
</dbReference>
<evidence type="ECO:0000259" key="2">
    <source>
        <dbReference type="Pfam" id="PF00646"/>
    </source>
</evidence>
<evidence type="ECO:0000313" key="4">
    <source>
        <dbReference type="Proteomes" id="UP001154114"/>
    </source>
</evidence>
<dbReference type="EMBL" id="LR824005">
    <property type="protein sequence ID" value="CAH0592440.1"/>
    <property type="molecule type" value="Genomic_DNA"/>
</dbReference>
<reference evidence="3" key="1">
    <citation type="submission" date="2021-12" db="EMBL/GenBank/DDBJ databases">
        <authorList>
            <person name="King R."/>
        </authorList>
    </citation>
    <scope>NUCLEOTIDE SEQUENCE</scope>
</reference>
<dbReference type="OrthoDB" id="9984940at2759"/>